<evidence type="ECO:0000256" key="1">
    <source>
        <dbReference type="ARBA" id="ARBA00022722"/>
    </source>
</evidence>
<accession>A0A6N0NVC3</accession>
<dbReference type="PANTHER" id="PTHR31290">
    <property type="entry name" value="UV-DAMAGE ENDONUCLEASE"/>
    <property type="match status" value="1"/>
</dbReference>
<dbReference type="Pfam" id="PF03851">
    <property type="entry name" value="UvdE"/>
    <property type="match status" value="1"/>
</dbReference>
<evidence type="ECO:0000256" key="6">
    <source>
        <dbReference type="ARBA" id="ARBA00023204"/>
    </source>
</evidence>
<organism evidence="7 8">
    <name type="scientific">Metallosphaera tengchongensis</name>
    <dbReference type="NCBI Taxonomy" id="1532350"/>
    <lineage>
        <taxon>Archaea</taxon>
        <taxon>Thermoproteota</taxon>
        <taxon>Thermoprotei</taxon>
        <taxon>Sulfolobales</taxon>
        <taxon>Sulfolobaceae</taxon>
        <taxon>Metallosphaera</taxon>
    </lineage>
</organism>
<keyword evidence="8" id="KW-1185">Reference proteome</keyword>
<evidence type="ECO:0000313" key="7">
    <source>
        <dbReference type="EMBL" id="QKR00682.1"/>
    </source>
</evidence>
<dbReference type="KEGG" id="mten:GWK48_10045"/>
<keyword evidence="3" id="KW-0227">DNA damage</keyword>
<reference evidence="7 8" key="1">
    <citation type="submission" date="2020-02" db="EMBL/GenBank/DDBJ databases">
        <title>Comparative genome analysis reveals the metabolism and evolution of the thermophilic archaeal genus Metallosphaera.</title>
        <authorList>
            <person name="Jiang C."/>
        </authorList>
    </citation>
    <scope>NUCLEOTIDE SEQUENCE [LARGE SCALE GENOMIC DNA]</scope>
    <source>
        <strain evidence="7 8">Ric-A</strain>
    </source>
</reference>
<dbReference type="InterPro" id="IPR036237">
    <property type="entry name" value="Xyl_isomerase-like_sf"/>
</dbReference>
<dbReference type="GO" id="GO:0004519">
    <property type="term" value="F:endonuclease activity"/>
    <property type="evidence" value="ECO:0007669"/>
    <property type="project" value="UniProtKB-KW"/>
</dbReference>
<evidence type="ECO:0000256" key="5">
    <source>
        <dbReference type="ARBA" id="ARBA00022801"/>
    </source>
</evidence>
<dbReference type="OrthoDB" id="317123at2157"/>
<protein>
    <submittedName>
        <fullName evidence="7">UV DNA damage repair endonuclease UvsE</fullName>
    </submittedName>
</protein>
<proteinExistence type="predicted"/>
<dbReference type="Gene3D" id="3.20.20.150">
    <property type="entry name" value="Divalent-metal-dependent TIM barrel enzymes"/>
    <property type="match status" value="1"/>
</dbReference>
<dbReference type="GeneID" id="55642287"/>
<dbReference type="RefSeq" id="WP_174631940.1">
    <property type="nucleotide sequence ID" value="NZ_CP049074.1"/>
</dbReference>
<sequence length="290" mass="32975">MKVGYVSTNYSIGCDADKTLRLSSLLPDKVLKVSLSNLECLRKILAWNLEHGITFFRISSNTVPFASHPKLNLDWRRELQHVLGEIGDFVREHSMRISMHPGQFVVINSHRDDVVRSSLEELMYHADLLDLMGLRDAHVQIHVGSSKGGKAQSLDRFIHTYQQLPENVKSKLVIENDDRIFNVKDCLELSSRIKIPVVLDNLHHSLNNSGESFIEAFEKVRLTWTERPMLDYSEQERGAKPGVHASTLSEDNFAKFAEGLDGVDVMLEVKDKEKSALKAVRILREMGKLE</sequence>
<gene>
    <name evidence="7" type="primary">uvsE</name>
    <name evidence="7" type="ORF">GWK48_10045</name>
</gene>
<dbReference type="NCBIfam" id="TIGR00629">
    <property type="entry name" value="uvde"/>
    <property type="match status" value="1"/>
</dbReference>
<dbReference type="PANTHER" id="PTHR31290:SF5">
    <property type="entry name" value="UV-DAMAGE ENDONUCLEASE"/>
    <property type="match status" value="1"/>
</dbReference>
<dbReference type="SUPFAM" id="SSF51658">
    <property type="entry name" value="Xylose isomerase-like"/>
    <property type="match status" value="1"/>
</dbReference>
<keyword evidence="4" id="KW-0228">DNA excision</keyword>
<dbReference type="EMBL" id="CP049074">
    <property type="protein sequence ID" value="QKR00682.1"/>
    <property type="molecule type" value="Genomic_DNA"/>
</dbReference>
<evidence type="ECO:0000256" key="3">
    <source>
        <dbReference type="ARBA" id="ARBA00022763"/>
    </source>
</evidence>
<name>A0A6N0NVC3_9CREN</name>
<dbReference type="InterPro" id="IPR004601">
    <property type="entry name" value="UvdE"/>
</dbReference>
<dbReference type="GO" id="GO:0006289">
    <property type="term" value="P:nucleotide-excision repair"/>
    <property type="evidence" value="ECO:0007669"/>
    <property type="project" value="InterPro"/>
</dbReference>
<dbReference type="Proteomes" id="UP000509301">
    <property type="component" value="Chromosome"/>
</dbReference>
<evidence type="ECO:0000256" key="4">
    <source>
        <dbReference type="ARBA" id="ARBA00022769"/>
    </source>
</evidence>
<keyword evidence="1" id="KW-0540">Nuclease</keyword>
<keyword evidence="6" id="KW-0234">DNA repair</keyword>
<evidence type="ECO:0000256" key="2">
    <source>
        <dbReference type="ARBA" id="ARBA00022759"/>
    </source>
</evidence>
<keyword evidence="2 7" id="KW-0255">Endonuclease</keyword>
<dbReference type="GO" id="GO:0009411">
    <property type="term" value="P:response to UV"/>
    <property type="evidence" value="ECO:0007669"/>
    <property type="project" value="InterPro"/>
</dbReference>
<dbReference type="AlphaFoldDB" id="A0A6N0NVC3"/>
<evidence type="ECO:0000313" key="8">
    <source>
        <dbReference type="Proteomes" id="UP000509301"/>
    </source>
</evidence>
<dbReference type="GO" id="GO:0016787">
    <property type="term" value="F:hydrolase activity"/>
    <property type="evidence" value="ECO:0007669"/>
    <property type="project" value="UniProtKB-KW"/>
</dbReference>
<keyword evidence="5" id="KW-0378">Hydrolase</keyword>